<dbReference type="Proteomes" id="UP000222106">
    <property type="component" value="Unassembled WGS sequence"/>
</dbReference>
<protein>
    <submittedName>
        <fullName evidence="2">Antitoxin protein of toxin-antitoxin system</fullName>
    </submittedName>
</protein>
<dbReference type="Pfam" id="PF14013">
    <property type="entry name" value="MT0933_antitox"/>
    <property type="match status" value="1"/>
</dbReference>
<name>A0A2A9EMG1_9MICO</name>
<sequence length="60" mass="6233">MGLGDLAGKGKDFLGSEKGEKASDDALEKGSDLASDRTGGKYDDKIDKGSDAADRRIGNE</sequence>
<feature type="region of interest" description="Disordered" evidence="1">
    <location>
        <begin position="1"/>
        <end position="60"/>
    </location>
</feature>
<comment type="caution">
    <text evidence="2">The sequence shown here is derived from an EMBL/GenBank/DDBJ whole genome shotgun (WGS) entry which is preliminary data.</text>
</comment>
<dbReference type="EMBL" id="PDJI01000004">
    <property type="protein sequence ID" value="PFG40154.1"/>
    <property type="molecule type" value="Genomic_DNA"/>
</dbReference>
<evidence type="ECO:0000256" key="1">
    <source>
        <dbReference type="SAM" id="MobiDB-lite"/>
    </source>
</evidence>
<reference evidence="2 3" key="1">
    <citation type="submission" date="2017-10" db="EMBL/GenBank/DDBJ databases">
        <title>Sequencing the genomes of 1000 actinobacteria strains.</title>
        <authorList>
            <person name="Klenk H.-P."/>
        </authorList>
    </citation>
    <scope>NUCLEOTIDE SEQUENCE [LARGE SCALE GENOMIC DNA]</scope>
    <source>
        <strain evidence="2 3">DSM 21838</strain>
    </source>
</reference>
<dbReference type="OrthoDB" id="3267972at2"/>
<gene>
    <name evidence="2" type="ORF">ATJ97_2675</name>
</gene>
<accession>A0A2A9EMG1</accession>
<dbReference type="AlphaFoldDB" id="A0A2A9EMG1"/>
<organism evidence="2 3">
    <name type="scientific">Georgenia soli</name>
    <dbReference type="NCBI Taxonomy" id="638953"/>
    <lineage>
        <taxon>Bacteria</taxon>
        <taxon>Bacillati</taxon>
        <taxon>Actinomycetota</taxon>
        <taxon>Actinomycetes</taxon>
        <taxon>Micrococcales</taxon>
        <taxon>Bogoriellaceae</taxon>
        <taxon>Georgenia</taxon>
    </lineage>
</organism>
<dbReference type="RefSeq" id="WP_098484128.1">
    <property type="nucleotide sequence ID" value="NZ_PDJI01000004.1"/>
</dbReference>
<proteinExistence type="predicted"/>
<evidence type="ECO:0000313" key="2">
    <source>
        <dbReference type="EMBL" id="PFG40154.1"/>
    </source>
</evidence>
<keyword evidence="3" id="KW-1185">Reference proteome</keyword>
<evidence type="ECO:0000313" key="3">
    <source>
        <dbReference type="Proteomes" id="UP000222106"/>
    </source>
</evidence>
<feature type="compositionally biased region" description="Basic and acidic residues" evidence="1">
    <location>
        <begin position="8"/>
        <end position="60"/>
    </location>
</feature>
<dbReference type="InterPro" id="IPR028037">
    <property type="entry name" value="Antitoxin_Rv0909/MT0933"/>
</dbReference>